<dbReference type="OrthoDB" id="428577at2759"/>
<gene>
    <name evidence="9" type="ORF">HXX76_011852</name>
</gene>
<dbReference type="EMBL" id="JAEHOC010000036">
    <property type="protein sequence ID" value="KAG2428172.1"/>
    <property type="molecule type" value="Genomic_DNA"/>
</dbReference>
<comment type="function">
    <text evidence="1">May be involved in environmental stress response.</text>
</comment>
<protein>
    <recommendedName>
        <fullName evidence="11">Zinc finger protein</fullName>
    </recommendedName>
</protein>
<name>A0A835VT04_CHLIN</name>
<feature type="compositionally biased region" description="Polar residues" evidence="6">
    <location>
        <begin position="81"/>
        <end position="98"/>
    </location>
</feature>
<keyword evidence="3 5" id="KW-0863">Zinc-finger</keyword>
<feature type="compositionally biased region" description="Polar residues" evidence="6">
    <location>
        <begin position="40"/>
        <end position="50"/>
    </location>
</feature>
<dbReference type="PANTHER" id="PTHR10634:SF149">
    <property type="entry name" value="AN1-TYPE DOMAIN-CONTAINING PROTEIN-RELATED"/>
    <property type="match status" value="1"/>
</dbReference>
<dbReference type="FunFam" id="4.10.1110.10:FF:000001">
    <property type="entry name" value="Zinc finger AN1-type containing 6"/>
    <property type="match status" value="1"/>
</dbReference>
<evidence type="ECO:0000256" key="4">
    <source>
        <dbReference type="ARBA" id="ARBA00022833"/>
    </source>
</evidence>
<feature type="domain" description="A20-type" evidence="7">
    <location>
        <begin position="6"/>
        <end position="40"/>
    </location>
</feature>
<dbReference type="Gene3D" id="4.10.1110.10">
    <property type="entry name" value="AN1-like Zinc finger"/>
    <property type="match status" value="1"/>
</dbReference>
<dbReference type="Proteomes" id="UP000650467">
    <property type="component" value="Unassembled WGS sequence"/>
</dbReference>
<dbReference type="AlphaFoldDB" id="A0A835VT04"/>
<organism evidence="9 10">
    <name type="scientific">Chlamydomonas incerta</name>
    <dbReference type="NCBI Taxonomy" id="51695"/>
    <lineage>
        <taxon>Eukaryota</taxon>
        <taxon>Viridiplantae</taxon>
        <taxon>Chlorophyta</taxon>
        <taxon>core chlorophytes</taxon>
        <taxon>Chlorophyceae</taxon>
        <taxon>CS clade</taxon>
        <taxon>Chlamydomonadales</taxon>
        <taxon>Chlamydomonadaceae</taxon>
        <taxon>Chlamydomonas</taxon>
    </lineage>
</organism>
<dbReference type="InterPro" id="IPR002653">
    <property type="entry name" value="Znf_A20"/>
</dbReference>
<dbReference type="SUPFAM" id="SSF57716">
    <property type="entry name" value="Glucocorticoid receptor-like (DNA-binding domain)"/>
    <property type="match status" value="1"/>
</dbReference>
<dbReference type="GO" id="GO:0003677">
    <property type="term" value="F:DNA binding"/>
    <property type="evidence" value="ECO:0007669"/>
    <property type="project" value="InterPro"/>
</dbReference>
<sequence>MEREQASSPQLCEKGCGFFANVGCGGMCSKCHREEARQHANAQATSSQPKSVEAAVSKPVQEALPQPAAPSEAVGSPAAEASTSAGDASPSATKSANPSRCLCCKKKVGLTGFKCKCGDVFCGTHRYAESHDCPFDYKGVHKEKLASNNPVVQASKVQKI</sequence>
<dbReference type="Pfam" id="PF01754">
    <property type="entry name" value="zf-A20"/>
    <property type="match status" value="1"/>
</dbReference>
<dbReference type="GO" id="GO:0008270">
    <property type="term" value="F:zinc ion binding"/>
    <property type="evidence" value="ECO:0007669"/>
    <property type="project" value="UniProtKB-KW"/>
</dbReference>
<dbReference type="SMART" id="SM00154">
    <property type="entry name" value="ZnF_AN1"/>
    <property type="match status" value="1"/>
</dbReference>
<accession>A0A835VT04</accession>
<evidence type="ECO:0000256" key="5">
    <source>
        <dbReference type="PROSITE-ProRule" id="PRU00449"/>
    </source>
</evidence>
<reference evidence="9" key="1">
    <citation type="journal article" date="2020" name="bioRxiv">
        <title>Comparative genomics of Chlamydomonas.</title>
        <authorList>
            <person name="Craig R.J."/>
            <person name="Hasan A.R."/>
            <person name="Ness R.W."/>
            <person name="Keightley P.D."/>
        </authorList>
    </citation>
    <scope>NUCLEOTIDE SEQUENCE</scope>
    <source>
        <strain evidence="9">SAG 7.73</strain>
    </source>
</reference>
<proteinExistence type="predicted"/>
<evidence type="ECO:0000259" key="8">
    <source>
        <dbReference type="PROSITE" id="PS51039"/>
    </source>
</evidence>
<dbReference type="PANTHER" id="PTHR10634">
    <property type="entry name" value="AN1-TYPE ZINC FINGER PROTEIN"/>
    <property type="match status" value="1"/>
</dbReference>
<evidence type="ECO:0000313" key="10">
    <source>
        <dbReference type="Proteomes" id="UP000650467"/>
    </source>
</evidence>
<keyword evidence="10" id="KW-1185">Reference proteome</keyword>
<dbReference type="SMART" id="SM00259">
    <property type="entry name" value="ZnF_A20"/>
    <property type="match status" value="1"/>
</dbReference>
<dbReference type="Gene3D" id="1.20.5.4770">
    <property type="match status" value="1"/>
</dbReference>
<feature type="domain" description="AN1-type" evidence="8">
    <location>
        <begin position="95"/>
        <end position="141"/>
    </location>
</feature>
<dbReference type="Pfam" id="PF01428">
    <property type="entry name" value="zf-AN1"/>
    <property type="match status" value="1"/>
</dbReference>
<dbReference type="PROSITE" id="PS51036">
    <property type="entry name" value="ZF_A20"/>
    <property type="match status" value="1"/>
</dbReference>
<feature type="region of interest" description="Disordered" evidence="6">
    <location>
        <begin position="39"/>
        <end position="98"/>
    </location>
</feature>
<dbReference type="SUPFAM" id="SSF118310">
    <property type="entry name" value="AN1-like Zinc finger"/>
    <property type="match status" value="1"/>
</dbReference>
<evidence type="ECO:0000259" key="7">
    <source>
        <dbReference type="PROSITE" id="PS51036"/>
    </source>
</evidence>
<dbReference type="InterPro" id="IPR050652">
    <property type="entry name" value="AN1_A20_ZnFinger"/>
</dbReference>
<dbReference type="InterPro" id="IPR035896">
    <property type="entry name" value="AN1-like_Znf"/>
</dbReference>
<evidence type="ECO:0008006" key="11">
    <source>
        <dbReference type="Google" id="ProtNLM"/>
    </source>
</evidence>
<comment type="caution">
    <text evidence="9">The sequence shown here is derived from an EMBL/GenBank/DDBJ whole genome shotgun (WGS) entry which is preliminary data.</text>
</comment>
<evidence type="ECO:0000256" key="6">
    <source>
        <dbReference type="SAM" id="MobiDB-lite"/>
    </source>
</evidence>
<evidence type="ECO:0000256" key="1">
    <source>
        <dbReference type="ARBA" id="ARBA00003732"/>
    </source>
</evidence>
<evidence type="ECO:0000256" key="2">
    <source>
        <dbReference type="ARBA" id="ARBA00022723"/>
    </source>
</evidence>
<evidence type="ECO:0000256" key="3">
    <source>
        <dbReference type="ARBA" id="ARBA00022771"/>
    </source>
</evidence>
<dbReference type="InterPro" id="IPR000058">
    <property type="entry name" value="Znf_AN1"/>
</dbReference>
<dbReference type="PROSITE" id="PS51039">
    <property type="entry name" value="ZF_AN1"/>
    <property type="match status" value="1"/>
</dbReference>
<keyword evidence="4" id="KW-0862">Zinc</keyword>
<keyword evidence="2" id="KW-0479">Metal-binding</keyword>
<evidence type="ECO:0000313" key="9">
    <source>
        <dbReference type="EMBL" id="KAG2428172.1"/>
    </source>
</evidence>